<dbReference type="InterPro" id="IPR036291">
    <property type="entry name" value="NAD(P)-bd_dom_sf"/>
</dbReference>
<feature type="domain" description="Prephenate/arogenate dehydrogenase" evidence="4">
    <location>
        <begin position="1"/>
        <end position="278"/>
    </location>
</feature>
<dbReference type="InterPro" id="IPR046825">
    <property type="entry name" value="PDH_C"/>
</dbReference>
<dbReference type="InterPro" id="IPR003099">
    <property type="entry name" value="Prephen_DH"/>
</dbReference>
<evidence type="ECO:0000256" key="3">
    <source>
        <dbReference type="ARBA" id="ARBA00029440"/>
    </source>
</evidence>
<evidence type="ECO:0000256" key="2">
    <source>
        <dbReference type="ARBA" id="ARBA00023002"/>
    </source>
</evidence>
<dbReference type="InterPro" id="IPR050812">
    <property type="entry name" value="Preph/Arog_dehydrog"/>
</dbReference>
<accession>A0A943I6M1</accession>
<evidence type="ECO:0000259" key="4">
    <source>
        <dbReference type="PROSITE" id="PS51176"/>
    </source>
</evidence>
<dbReference type="SUPFAM" id="SSF48179">
    <property type="entry name" value="6-phosphogluconate dehydrogenase C-terminal domain-like"/>
    <property type="match status" value="1"/>
</dbReference>
<evidence type="ECO:0000256" key="1">
    <source>
        <dbReference type="ARBA" id="ARBA00007964"/>
    </source>
</evidence>
<dbReference type="Gene3D" id="3.40.50.720">
    <property type="entry name" value="NAD(P)-binding Rossmann-like Domain"/>
    <property type="match status" value="1"/>
</dbReference>
<dbReference type="GO" id="GO:0006571">
    <property type="term" value="P:tyrosine biosynthetic process"/>
    <property type="evidence" value="ECO:0007669"/>
    <property type="project" value="InterPro"/>
</dbReference>
<dbReference type="Pfam" id="PF02153">
    <property type="entry name" value="PDH_N"/>
    <property type="match status" value="1"/>
</dbReference>
<dbReference type="Gene3D" id="1.10.3660.10">
    <property type="entry name" value="6-phosphogluconate dehydrogenase C-terminal like domain"/>
    <property type="match status" value="1"/>
</dbReference>
<evidence type="ECO:0000313" key="6">
    <source>
        <dbReference type="Proteomes" id="UP000751224"/>
    </source>
</evidence>
<protein>
    <submittedName>
        <fullName evidence="5">Prephenate dehydrogenase</fullName>
    </submittedName>
</protein>
<dbReference type="Pfam" id="PF20463">
    <property type="entry name" value="PDH_C"/>
    <property type="match status" value="1"/>
</dbReference>
<dbReference type="EMBL" id="JAGZCC010000045">
    <property type="protein sequence ID" value="MBS5588670.1"/>
    <property type="molecule type" value="Genomic_DNA"/>
</dbReference>
<dbReference type="Proteomes" id="UP000751224">
    <property type="component" value="Unassembled WGS sequence"/>
</dbReference>
<dbReference type="PROSITE" id="PS51176">
    <property type="entry name" value="PDH_ADH"/>
    <property type="match status" value="1"/>
</dbReference>
<dbReference type="AlphaFoldDB" id="A0A943I6M1"/>
<dbReference type="SUPFAM" id="SSF51735">
    <property type="entry name" value="NAD(P)-binding Rossmann-fold domains"/>
    <property type="match status" value="1"/>
</dbReference>
<dbReference type="RefSeq" id="WP_303887543.1">
    <property type="nucleotide sequence ID" value="NZ_JAGZCC010000045.1"/>
</dbReference>
<dbReference type="InterPro" id="IPR046826">
    <property type="entry name" value="PDH_N"/>
</dbReference>
<comment type="pathway">
    <text evidence="3">Amino-acid biosynthesis.</text>
</comment>
<dbReference type="GO" id="GO:0008977">
    <property type="term" value="F:prephenate dehydrogenase (NAD+) activity"/>
    <property type="evidence" value="ECO:0007669"/>
    <property type="project" value="InterPro"/>
</dbReference>
<dbReference type="InterPro" id="IPR008927">
    <property type="entry name" value="6-PGluconate_DH-like_C_sf"/>
</dbReference>
<proteinExistence type="inferred from homology"/>
<comment type="similarity">
    <text evidence="1">Belongs to the prephenate/arogenate dehydrogenase family.</text>
</comment>
<sequence length="278" mass="31136">MIITVVGLGVIGGSFVKALKGLGHQVYGIDIDLETLKSAKDGGYIIEGYQDGKEIINKSDLTIICLYPSLVLDFLKNNEFKKGSIITDAVGIKSYFLQEAINIIDDSVEFVSGHPMAGREKKGFEYASKEVFKGANYILIEHPVNKKKSIAFMEEFVAKLGFKSVKIMSPEAHDEVISFTSQLPHALAVALINSDNEKYDTGKYIGDSYRDLTRIANINESLWSELFLKNRDNLLNSIDSFESQLDLIKQALLNEDVSLLKQLFIKSSKRREKLKKEL</sequence>
<reference evidence="5" key="1">
    <citation type="submission" date="2021-02" db="EMBL/GenBank/DDBJ databases">
        <title>Infant gut strain persistence is associated with maternal origin, phylogeny, and functional potential including surface adhesion and iron acquisition.</title>
        <authorList>
            <person name="Lou Y.C."/>
        </authorList>
    </citation>
    <scope>NUCLEOTIDE SEQUENCE</scope>
    <source>
        <strain evidence="5">L3_108_000G1_dasL3_108_000G1_metabat.metabat.11</strain>
    </source>
</reference>
<evidence type="ECO:0000313" key="5">
    <source>
        <dbReference type="EMBL" id="MBS5588670.1"/>
    </source>
</evidence>
<keyword evidence="2" id="KW-0560">Oxidoreductase</keyword>
<organism evidence="5 6">
    <name type="scientific">Thomasclavelia spiroformis</name>
    <dbReference type="NCBI Taxonomy" id="29348"/>
    <lineage>
        <taxon>Bacteria</taxon>
        <taxon>Bacillati</taxon>
        <taxon>Bacillota</taxon>
        <taxon>Erysipelotrichia</taxon>
        <taxon>Erysipelotrichales</taxon>
        <taxon>Coprobacillaceae</taxon>
        <taxon>Thomasclavelia</taxon>
    </lineage>
</organism>
<comment type="caution">
    <text evidence="5">The sequence shown here is derived from an EMBL/GenBank/DDBJ whole genome shotgun (WGS) entry which is preliminary data.</text>
</comment>
<dbReference type="GO" id="GO:0070403">
    <property type="term" value="F:NAD+ binding"/>
    <property type="evidence" value="ECO:0007669"/>
    <property type="project" value="InterPro"/>
</dbReference>
<dbReference type="PANTHER" id="PTHR21363:SF0">
    <property type="entry name" value="PREPHENATE DEHYDROGENASE [NADP(+)]"/>
    <property type="match status" value="1"/>
</dbReference>
<dbReference type="GO" id="GO:0004665">
    <property type="term" value="F:prephenate dehydrogenase (NADP+) activity"/>
    <property type="evidence" value="ECO:0007669"/>
    <property type="project" value="InterPro"/>
</dbReference>
<name>A0A943I6M1_9FIRM</name>
<gene>
    <name evidence="5" type="ORF">KHX14_07640</name>
</gene>
<dbReference type="PANTHER" id="PTHR21363">
    <property type="entry name" value="PREPHENATE DEHYDROGENASE"/>
    <property type="match status" value="1"/>
</dbReference>